<sequence length="651" mass="73459">MVGVAGRSKACTTCKARHVRCDARHPTCGRCEKGGFQCQGYRRPLRFINSTGRSAKSNPLPQGGDSTRSIPRPQDMKGGSDNHNVGNATLSRTTIDNLDTPPSGLFSQSCLRIWPSNDIVFTTSYAHVAIATTAADDNISALIIGSRVWAQLDGDVAKHVQKFVYNLLIAQGMGLGALESHQWIGGGMQPSALELSVEAAALALHGRLTKHTVNLQQAIMVYQLALRQLRAQLSSTDGNFMLSPTLNVSLLTVVMNMALFEWITNSASNGWKEHVRGLAAWVEKCGPEAFRQEDMRLAFERARAHIMLLHMEEARRTYLEDPCWQSIPWSENPSQKSFANRYIDIVCCIPGILEDEKLRVKMRQEYASSDRTWPHDLYESLRQRVVLLYLKLLNLRWEWELQHPDCCFEVFQESRIERADVLSVSEATGQPIFNSVLFFTDFRRAVETNFYHSCLLILHDIAGDLGIMDELKEHQASHSCFSYKTNPPLTFPHETEPDRKAVRDICRSVEFLLQPTHGPAGGYVLMFPLRVAQIYHDIRLPSRNYSKEQVNDINAETSMSDDYYGDESDVRIVETQSGMSVDQSAVESFSGLEEQIERVRMDSPQKENAILEAENSEATKPERAIVSEWIQKVMRYINDVHGFSISQSYTS</sequence>
<keyword evidence="5" id="KW-1185">Reference proteome</keyword>
<dbReference type="Proteomes" id="UP000826661">
    <property type="component" value="Chromosome III"/>
</dbReference>
<dbReference type="Gene3D" id="4.10.240.10">
    <property type="entry name" value="Zn(2)-C6 fungal-type DNA-binding domain"/>
    <property type="match status" value="1"/>
</dbReference>
<dbReference type="EMBL" id="CP075866">
    <property type="protein sequence ID" value="QYS97911.1"/>
    <property type="molecule type" value="Genomic_DNA"/>
</dbReference>
<reference evidence="4 5" key="1">
    <citation type="journal article" date="2021" name="BMC Genomics">
        <title>Telomere-to-telomere genome assembly of asparaginase-producing Trichoderma simmonsii.</title>
        <authorList>
            <person name="Chung D."/>
            <person name="Kwon Y.M."/>
            <person name="Yang Y."/>
        </authorList>
    </citation>
    <scope>NUCLEOTIDE SEQUENCE [LARGE SCALE GENOMIC DNA]</scope>
    <source>
        <strain evidence="4 5">GH-Sj1</strain>
    </source>
</reference>
<dbReference type="SMART" id="SM00066">
    <property type="entry name" value="GAL4"/>
    <property type="match status" value="1"/>
</dbReference>
<protein>
    <recommendedName>
        <fullName evidence="3">Zn(2)-C6 fungal-type domain-containing protein</fullName>
    </recommendedName>
</protein>
<dbReference type="GO" id="GO:0000981">
    <property type="term" value="F:DNA-binding transcription factor activity, RNA polymerase II-specific"/>
    <property type="evidence" value="ECO:0007669"/>
    <property type="project" value="InterPro"/>
</dbReference>
<dbReference type="PANTHER" id="PTHR38111">
    <property type="entry name" value="ZN(2)-C6 FUNGAL-TYPE DOMAIN-CONTAINING PROTEIN-RELATED"/>
    <property type="match status" value="1"/>
</dbReference>
<dbReference type="SUPFAM" id="SSF57701">
    <property type="entry name" value="Zn2/Cys6 DNA-binding domain"/>
    <property type="match status" value="1"/>
</dbReference>
<feature type="region of interest" description="Disordered" evidence="2">
    <location>
        <begin position="51"/>
        <end position="88"/>
    </location>
</feature>
<dbReference type="Pfam" id="PF00172">
    <property type="entry name" value="Zn_clus"/>
    <property type="match status" value="1"/>
</dbReference>
<proteinExistence type="predicted"/>
<accession>A0A8G0L8W9</accession>
<evidence type="ECO:0000313" key="4">
    <source>
        <dbReference type="EMBL" id="QYS97911.1"/>
    </source>
</evidence>
<dbReference type="PANTHER" id="PTHR38111:SF2">
    <property type="entry name" value="FINGER DOMAIN PROTEIN, PUTATIVE (AFU_ORTHOLOGUE AFUA_1G01560)-RELATED"/>
    <property type="match status" value="1"/>
</dbReference>
<feature type="compositionally biased region" description="Polar residues" evidence="2">
    <location>
        <begin position="51"/>
        <end position="69"/>
    </location>
</feature>
<keyword evidence="1" id="KW-0539">Nucleus</keyword>
<dbReference type="AlphaFoldDB" id="A0A8G0L8W9"/>
<gene>
    <name evidence="4" type="ORF">H0G86_005113</name>
</gene>
<evidence type="ECO:0000259" key="3">
    <source>
        <dbReference type="PROSITE" id="PS50048"/>
    </source>
</evidence>
<dbReference type="GO" id="GO:0008270">
    <property type="term" value="F:zinc ion binding"/>
    <property type="evidence" value="ECO:0007669"/>
    <property type="project" value="InterPro"/>
</dbReference>
<name>A0A8G0L8W9_9HYPO</name>
<dbReference type="CDD" id="cd00067">
    <property type="entry name" value="GAL4"/>
    <property type="match status" value="1"/>
</dbReference>
<dbReference type="InterPro" id="IPR036864">
    <property type="entry name" value="Zn2-C6_fun-type_DNA-bd_sf"/>
</dbReference>
<dbReference type="InterPro" id="IPR001138">
    <property type="entry name" value="Zn2Cys6_DnaBD"/>
</dbReference>
<feature type="domain" description="Zn(2)-C6 fungal-type" evidence="3">
    <location>
        <begin position="10"/>
        <end position="38"/>
    </location>
</feature>
<organism evidence="4 5">
    <name type="scientific">Trichoderma simmonsii</name>
    <dbReference type="NCBI Taxonomy" id="1491479"/>
    <lineage>
        <taxon>Eukaryota</taxon>
        <taxon>Fungi</taxon>
        <taxon>Dikarya</taxon>
        <taxon>Ascomycota</taxon>
        <taxon>Pezizomycotina</taxon>
        <taxon>Sordariomycetes</taxon>
        <taxon>Hypocreomycetidae</taxon>
        <taxon>Hypocreales</taxon>
        <taxon>Hypocreaceae</taxon>
        <taxon>Trichoderma</taxon>
    </lineage>
</organism>
<dbReference type="PROSITE" id="PS00463">
    <property type="entry name" value="ZN2_CY6_FUNGAL_1"/>
    <property type="match status" value="1"/>
</dbReference>
<evidence type="ECO:0000256" key="2">
    <source>
        <dbReference type="SAM" id="MobiDB-lite"/>
    </source>
</evidence>
<evidence type="ECO:0000256" key="1">
    <source>
        <dbReference type="ARBA" id="ARBA00023242"/>
    </source>
</evidence>
<evidence type="ECO:0000313" key="5">
    <source>
        <dbReference type="Proteomes" id="UP000826661"/>
    </source>
</evidence>
<dbReference type="InterPro" id="IPR053178">
    <property type="entry name" value="Osmoadaptation_assoc"/>
</dbReference>
<dbReference type="PROSITE" id="PS50048">
    <property type="entry name" value="ZN2_CY6_FUNGAL_2"/>
    <property type="match status" value="1"/>
</dbReference>